<proteinExistence type="inferred from homology"/>
<dbReference type="InterPro" id="IPR036823">
    <property type="entry name" value="Ribosomal_uS7_dom_sf"/>
</dbReference>
<dbReference type="InterPro" id="IPR020606">
    <property type="entry name" value="Ribosomal_uS7_CS"/>
</dbReference>
<dbReference type="GO" id="GO:0003735">
    <property type="term" value="F:structural constituent of ribosome"/>
    <property type="evidence" value="ECO:0007669"/>
    <property type="project" value="InterPro"/>
</dbReference>
<name>A0A196SDT1_BLAHN</name>
<dbReference type="PANTHER" id="PTHR11205">
    <property type="entry name" value="RIBOSOMAL PROTEIN S7"/>
    <property type="match status" value="1"/>
</dbReference>
<dbReference type="STRING" id="478820.A0A196SDT1"/>
<dbReference type="NCBIfam" id="NF003106">
    <property type="entry name" value="PRK04027.1"/>
    <property type="match status" value="1"/>
</dbReference>
<reference evidence="6 7" key="1">
    <citation type="submission" date="2016-05" db="EMBL/GenBank/DDBJ databases">
        <title>Nuclear genome of Blastocystis sp. subtype 1 NandII.</title>
        <authorList>
            <person name="Gentekaki E."/>
            <person name="Curtis B."/>
            <person name="Stairs C."/>
            <person name="Eme L."/>
            <person name="Herman E."/>
            <person name="Klimes V."/>
            <person name="Arias M.C."/>
            <person name="Elias M."/>
            <person name="Hilliou F."/>
            <person name="Klute M."/>
            <person name="Malik S.-B."/>
            <person name="Pightling A."/>
            <person name="Rachubinski R."/>
            <person name="Salas D."/>
            <person name="Schlacht A."/>
            <person name="Suga H."/>
            <person name="Archibald J."/>
            <person name="Ball S.G."/>
            <person name="Clark G."/>
            <person name="Dacks J."/>
            <person name="Van Der Giezen M."/>
            <person name="Tsaousis A."/>
            <person name="Roger A."/>
        </authorList>
    </citation>
    <scope>NUCLEOTIDE SEQUENCE [LARGE SCALE GENOMIC DNA]</scope>
    <source>
        <strain evidence="7">ATCC 50177 / NandII</strain>
    </source>
</reference>
<dbReference type="Gene3D" id="1.10.455.10">
    <property type="entry name" value="Ribosomal protein S7 domain"/>
    <property type="match status" value="2"/>
</dbReference>
<dbReference type="PROSITE" id="PS00052">
    <property type="entry name" value="RIBOSOMAL_S7"/>
    <property type="match status" value="1"/>
</dbReference>
<evidence type="ECO:0000313" key="7">
    <source>
        <dbReference type="Proteomes" id="UP000078348"/>
    </source>
</evidence>
<feature type="domain" description="Small ribosomal subunit protein uS7" evidence="5">
    <location>
        <begin position="191"/>
        <end position="257"/>
    </location>
</feature>
<accession>A0A196SDT1</accession>
<keyword evidence="7" id="KW-1185">Reference proteome</keyword>
<comment type="caution">
    <text evidence="6">The sequence shown here is derived from an EMBL/GenBank/DDBJ whole genome shotgun (WGS) entry which is preliminary data.</text>
</comment>
<dbReference type="FunFam" id="1.10.455.10:FF:000010">
    <property type="entry name" value="Ribosomal protein"/>
    <property type="match status" value="1"/>
</dbReference>
<dbReference type="EMBL" id="LXWW01000238">
    <property type="protein sequence ID" value="OAO14481.1"/>
    <property type="molecule type" value="Genomic_DNA"/>
</dbReference>
<evidence type="ECO:0000256" key="3">
    <source>
        <dbReference type="ARBA" id="ARBA00023274"/>
    </source>
</evidence>
<dbReference type="InterPro" id="IPR005716">
    <property type="entry name" value="Ribosomal_uS7_euk/arc"/>
</dbReference>
<keyword evidence="3 4" id="KW-0687">Ribonucleoprotein</keyword>
<keyword evidence="2 4" id="KW-0689">Ribosomal protein</keyword>
<dbReference type="SUPFAM" id="SSF47973">
    <property type="entry name" value="Ribosomal protein S7"/>
    <property type="match status" value="2"/>
</dbReference>
<dbReference type="AlphaFoldDB" id="A0A196SDT1"/>
<dbReference type="GO" id="GO:0003723">
    <property type="term" value="F:RNA binding"/>
    <property type="evidence" value="ECO:0007669"/>
    <property type="project" value="InterPro"/>
</dbReference>
<feature type="domain" description="Small ribosomal subunit protein uS7" evidence="5">
    <location>
        <begin position="37"/>
        <end position="190"/>
    </location>
</feature>
<dbReference type="Proteomes" id="UP000078348">
    <property type="component" value="Unassembled WGS sequence"/>
</dbReference>
<dbReference type="CDD" id="cd14867">
    <property type="entry name" value="uS7_Eukaryote"/>
    <property type="match status" value="1"/>
</dbReference>
<dbReference type="Pfam" id="PF00177">
    <property type="entry name" value="Ribosomal_S7"/>
    <property type="match status" value="2"/>
</dbReference>
<evidence type="ECO:0000259" key="5">
    <source>
        <dbReference type="Pfam" id="PF00177"/>
    </source>
</evidence>
<protein>
    <submittedName>
        <fullName evidence="6">40S ribosomal protein S5e</fullName>
    </submittedName>
</protein>
<evidence type="ECO:0000256" key="4">
    <source>
        <dbReference type="RuleBase" id="RU003619"/>
    </source>
</evidence>
<evidence type="ECO:0000256" key="1">
    <source>
        <dbReference type="ARBA" id="ARBA00007151"/>
    </source>
</evidence>
<dbReference type="GO" id="GO:0006412">
    <property type="term" value="P:translation"/>
    <property type="evidence" value="ECO:0007669"/>
    <property type="project" value="InterPro"/>
</dbReference>
<dbReference type="OrthoDB" id="10264639at2759"/>
<comment type="similarity">
    <text evidence="1 4">Belongs to the universal ribosomal protein uS7 family.</text>
</comment>
<organism evidence="6 7">
    <name type="scientific">Blastocystis sp. subtype 1 (strain ATCC 50177 / NandII)</name>
    <dbReference type="NCBI Taxonomy" id="478820"/>
    <lineage>
        <taxon>Eukaryota</taxon>
        <taxon>Sar</taxon>
        <taxon>Stramenopiles</taxon>
        <taxon>Bigyra</taxon>
        <taxon>Opalozoa</taxon>
        <taxon>Opalinata</taxon>
        <taxon>Blastocystidae</taxon>
        <taxon>Blastocystis</taxon>
    </lineage>
</organism>
<dbReference type="InterPro" id="IPR000235">
    <property type="entry name" value="Ribosomal_uS7"/>
</dbReference>
<dbReference type="FunFam" id="1.10.455.10:FF:000002">
    <property type="entry name" value="40S ribosomal protein S5"/>
    <property type="match status" value="1"/>
</dbReference>
<evidence type="ECO:0000256" key="2">
    <source>
        <dbReference type="ARBA" id="ARBA00022980"/>
    </source>
</evidence>
<gene>
    <name evidence="6" type="ORF">AV274_3784</name>
</gene>
<sequence>MAAVAEIKLFGKWTFSDVEVADLALKVRFSLSKSHRNATYLPHTAGRYQLKRFRKGQCPLVERLTNCLMFHGRNTGKKMNAMKIVEQAFDIINLMTDKNPIQVLVEAVSNAGPREDSTRIGTSGVVRRQAVDVSPFRRVSFALSLITQGAREAAFRNIKTMAECLADEIINASKGSSNSYAIKKKDEIERAVDVSPFRRVSFALSLITQGAREAAFRNIKTMAECLADEIINASKGSSNSYAIKKKDEIERVAKANR</sequence>
<dbReference type="NCBIfam" id="TIGR01028">
    <property type="entry name" value="uS7_euk_arch"/>
    <property type="match status" value="1"/>
</dbReference>
<dbReference type="GO" id="GO:0015935">
    <property type="term" value="C:small ribosomal subunit"/>
    <property type="evidence" value="ECO:0007669"/>
    <property type="project" value="InterPro"/>
</dbReference>
<dbReference type="InterPro" id="IPR023798">
    <property type="entry name" value="Ribosomal_uS7_dom"/>
</dbReference>
<evidence type="ECO:0000313" key="6">
    <source>
        <dbReference type="EMBL" id="OAO14481.1"/>
    </source>
</evidence>